<sequence length="299" mass="32449">MYARPQPDDQASAALLHTALDLGVTLLDTAGVYGEGHNETLIGQTLGLRRCEAFLATKVGLVVDDLAAMALHRDGRPTHLRNAVEASLRRLRTDTVDLCYLHRIDPAVPLEDSWGALAEMVAEGKIGHLGLSDVRTQEAEQAHRIHPVAAIQSELSLWSRLSLGTRAHEEDTVGWCARNGALFVPFAPLGRGFLTGTITPNTPFPPSDLRARHPRFTPPARAANLQIVTVLRTVAERHAVTPAQIALAWTLAQGQHIIPIPGTTRPTYLRDNIHAADLELTPQDLADLNNAPPATEDHS</sequence>
<reference evidence="3" key="2">
    <citation type="submission" date="2020-09" db="EMBL/GenBank/DDBJ databases">
        <authorList>
            <person name="Sun Q."/>
            <person name="Zhou Y."/>
        </authorList>
    </citation>
    <scope>NUCLEOTIDE SEQUENCE</scope>
    <source>
        <strain evidence="3">CGMCC 4.7403</strain>
    </source>
</reference>
<accession>A0A918YYI3</accession>
<dbReference type="GO" id="GO:0005737">
    <property type="term" value="C:cytoplasm"/>
    <property type="evidence" value="ECO:0007669"/>
    <property type="project" value="TreeGrafter"/>
</dbReference>
<protein>
    <submittedName>
        <fullName evidence="3">Oxidoreductase</fullName>
    </submittedName>
</protein>
<evidence type="ECO:0000313" key="3">
    <source>
        <dbReference type="EMBL" id="GHE29843.1"/>
    </source>
</evidence>
<dbReference type="PANTHER" id="PTHR43625:SF40">
    <property type="entry name" value="ALDO-KETO REDUCTASE YAKC [NADP(+)]"/>
    <property type="match status" value="1"/>
</dbReference>
<dbReference type="InterPro" id="IPR050791">
    <property type="entry name" value="Aldo-Keto_reductase"/>
</dbReference>
<comment type="caution">
    <text evidence="3">The sequence shown here is derived from an EMBL/GenBank/DDBJ whole genome shotgun (WGS) entry which is preliminary data.</text>
</comment>
<evidence type="ECO:0000256" key="1">
    <source>
        <dbReference type="ARBA" id="ARBA00023002"/>
    </source>
</evidence>
<evidence type="ECO:0000313" key="4">
    <source>
        <dbReference type="Proteomes" id="UP000603227"/>
    </source>
</evidence>
<keyword evidence="1" id="KW-0560">Oxidoreductase</keyword>
<dbReference type="InterPro" id="IPR036812">
    <property type="entry name" value="NAD(P)_OxRdtase_dom_sf"/>
</dbReference>
<dbReference type="InterPro" id="IPR023210">
    <property type="entry name" value="NADP_OxRdtase_dom"/>
</dbReference>
<dbReference type="EMBL" id="BNAT01000016">
    <property type="protein sequence ID" value="GHE29843.1"/>
    <property type="molecule type" value="Genomic_DNA"/>
</dbReference>
<reference evidence="3" key="1">
    <citation type="journal article" date="2014" name="Int. J. Syst. Evol. Microbiol.">
        <title>Complete genome sequence of Corynebacterium casei LMG S-19264T (=DSM 44701T), isolated from a smear-ripened cheese.</title>
        <authorList>
            <consortium name="US DOE Joint Genome Institute (JGI-PGF)"/>
            <person name="Walter F."/>
            <person name="Albersmeier A."/>
            <person name="Kalinowski J."/>
            <person name="Ruckert C."/>
        </authorList>
    </citation>
    <scope>NUCLEOTIDE SEQUENCE</scope>
    <source>
        <strain evidence="3">CGMCC 4.7403</strain>
    </source>
</reference>
<organism evidence="3 4">
    <name type="scientific">Streptomyces capitiformicae</name>
    <dbReference type="NCBI Taxonomy" id="2014920"/>
    <lineage>
        <taxon>Bacteria</taxon>
        <taxon>Bacillati</taxon>
        <taxon>Actinomycetota</taxon>
        <taxon>Actinomycetes</taxon>
        <taxon>Kitasatosporales</taxon>
        <taxon>Streptomycetaceae</taxon>
        <taxon>Streptomyces</taxon>
    </lineage>
</organism>
<dbReference type="PANTHER" id="PTHR43625">
    <property type="entry name" value="AFLATOXIN B1 ALDEHYDE REDUCTASE"/>
    <property type="match status" value="1"/>
</dbReference>
<dbReference type="Pfam" id="PF00248">
    <property type="entry name" value="Aldo_ket_red"/>
    <property type="match status" value="1"/>
</dbReference>
<dbReference type="GO" id="GO:0016491">
    <property type="term" value="F:oxidoreductase activity"/>
    <property type="evidence" value="ECO:0007669"/>
    <property type="project" value="UniProtKB-KW"/>
</dbReference>
<gene>
    <name evidence="3" type="ORF">GCM10017771_45620</name>
</gene>
<keyword evidence="4" id="KW-1185">Reference proteome</keyword>
<evidence type="ECO:0000259" key="2">
    <source>
        <dbReference type="Pfam" id="PF00248"/>
    </source>
</evidence>
<proteinExistence type="predicted"/>
<dbReference type="Proteomes" id="UP000603227">
    <property type="component" value="Unassembled WGS sequence"/>
</dbReference>
<dbReference type="SUPFAM" id="SSF51430">
    <property type="entry name" value="NAD(P)-linked oxidoreductase"/>
    <property type="match status" value="1"/>
</dbReference>
<feature type="domain" description="NADP-dependent oxidoreductase" evidence="2">
    <location>
        <begin position="7"/>
        <end position="289"/>
    </location>
</feature>
<name>A0A918YYI3_9ACTN</name>
<dbReference type="Gene3D" id="3.20.20.100">
    <property type="entry name" value="NADP-dependent oxidoreductase domain"/>
    <property type="match status" value="1"/>
</dbReference>
<dbReference type="AlphaFoldDB" id="A0A918YYI3"/>